<evidence type="ECO:0000313" key="1">
    <source>
        <dbReference type="EMBL" id="KAJ9063053.1"/>
    </source>
</evidence>
<accession>A0ACC2SL40</accession>
<proteinExistence type="predicted"/>
<dbReference type="Proteomes" id="UP001165960">
    <property type="component" value="Unassembled WGS sequence"/>
</dbReference>
<name>A0ACC2SL40_9FUNG</name>
<comment type="caution">
    <text evidence="1">The sequence shown here is derived from an EMBL/GenBank/DDBJ whole genome shotgun (WGS) entry which is preliminary data.</text>
</comment>
<reference evidence="1" key="1">
    <citation type="submission" date="2022-04" db="EMBL/GenBank/DDBJ databases">
        <title>Genome of the entomopathogenic fungus Entomophthora muscae.</title>
        <authorList>
            <person name="Elya C."/>
            <person name="Lovett B.R."/>
            <person name="Lee E."/>
            <person name="Macias A.M."/>
            <person name="Hajek A.E."/>
            <person name="De Bivort B.L."/>
            <person name="Kasson M.T."/>
            <person name="De Fine Licht H.H."/>
            <person name="Stajich J.E."/>
        </authorList>
    </citation>
    <scope>NUCLEOTIDE SEQUENCE</scope>
    <source>
        <strain evidence="1">Berkeley</strain>
    </source>
</reference>
<keyword evidence="2" id="KW-1185">Reference proteome</keyword>
<protein>
    <submittedName>
        <fullName evidence="1">Uncharacterized protein</fullName>
    </submittedName>
</protein>
<gene>
    <name evidence="1" type="ORF">DSO57_1004342</name>
</gene>
<sequence length="120" mass="13023">MVGPSAPSIPESGMAHLMGKTYSSQYEILNEARRLAQNAGFAVVTRNSSKSTLYLMCACGGQPRRKNKSRSDAGSENGEAGESDSGRKSARKRVSIRCGCPFLLGANLRRDGFWHISKVR</sequence>
<dbReference type="EMBL" id="QTSX02004981">
    <property type="protein sequence ID" value="KAJ9063053.1"/>
    <property type="molecule type" value="Genomic_DNA"/>
</dbReference>
<organism evidence="1 2">
    <name type="scientific">Entomophthora muscae</name>
    <dbReference type="NCBI Taxonomy" id="34485"/>
    <lineage>
        <taxon>Eukaryota</taxon>
        <taxon>Fungi</taxon>
        <taxon>Fungi incertae sedis</taxon>
        <taxon>Zoopagomycota</taxon>
        <taxon>Entomophthoromycotina</taxon>
        <taxon>Entomophthoromycetes</taxon>
        <taxon>Entomophthorales</taxon>
        <taxon>Entomophthoraceae</taxon>
        <taxon>Entomophthora</taxon>
    </lineage>
</organism>
<evidence type="ECO:0000313" key="2">
    <source>
        <dbReference type="Proteomes" id="UP001165960"/>
    </source>
</evidence>